<name>A0A3A5HDJ1_9ACTN</name>
<accession>A0A3A5HDJ1</accession>
<protein>
    <submittedName>
        <fullName evidence="2">Glycosyltransferase family 2 protein</fullName>
    </submittedName>
</protein>
<evidence type="ECO:0000313" key="3">
    <source>
        <dbReference type="Proteomes" id="UP000276542"/>
    </source>
</evidence>
<dbReference type="RefSeq" id="WP_120059993.1">
    <property type="nucleotide sequence ID" value="NZ_QYRP01000002.1"/>
</dbReference>
<dbReference type="Pfam" id="PF00535">
    <property type="entry name" value="Glycos_transf_2"/>
    <property type="match status" value="1"/>
</dbReference>
<dbReference type="CDD" id="cd00761">
    <property type="entry name" value="Glyco_tranf_GTA_type"/>
    <property type="match status" value="1"/>
</dbReference>
<dbReference type="PANTHER" id="PTHR22916">
    <property type="entry name" value="GLYCOSYLTRANSFERASE"/>
    <property type="match status" value="1"/>
</dbReference>
<dbReference type="Gene3D" id="3.90.550.10">
    <property type="entry name" value="Spore Coat Polysaccharide Biosynthesis Protein SpsA, Chain A"/>
    <property type="match status" value="1"/>
</dbReference>
<evidence type="ECO:0000259" key="1">
    <source>
        <dbReference type="Pfam" id="PF00535"/>
    </source>
</evidence>
<dbReference type="GO" id="GO:0016758">
    <property type="term" value="F:hexosyltransferase activity"/>
    <property type="evidence" value="ECO:0007669"/>
    <property type="project" value="UniProtKB-ARBA"/>
</dbReference>
<dbReference type="PANTHER" id="PTHR22916:SF3">
    <property type="entry name" value="UDP-GLCNAC:BETAGAL BETA-1,3-N-ACETYLGLUCOSAMINYLTRANSFERASE-LIKE PROTEIN 1"/>
    <property type="match status" value="1"/>
</dbReference>
<proteinExistence type="predicted"/>
<dbReference type="InterPro" id="IPR029044">
    <property type="entry name" value="Nucleotide-diphossugar_trans"/>
</dbReference>
<keyword evidence="3" id="KW-1185">Reference proteome</keyword>
<keyword evidence="2" id="KW-0808">Transferase</keyword>
<dbReference type="Proteomes" id="UP000276542">
    <property type="component" value="Unassembled WGS sequence"/>
</dbReference>
<comment type="caution">
    <text evidence="2">The sequence shown here is derived from an EMBL/GenBank/DDBJ whole genome shotgun (WGS) entry which is preliminary data.</text>
</comment>
<sequence length="374" mass="43296">MLLKRSARPWKDADPLISVVVPMYNVAEYVADSLDSILRQPVSQFQVIVVDDASTDGSREIVERYAAEHGRIQLVCLPERSGVSTARNVAMPLCTAPYVTFVDPDDELPADAWSAMLKTLKKTGSDFVVGKAERVSTERRYVTPLMQRNHAERRLGITIEDAPLMLADVFVWNKIFTREFWERAAIHFPERTRYQDQVALTQAFLAAKKFDVITEIVYEWRFRHDLSSATQRRIEITNIRERRQTKFMTLEMVREHGSAEIMEVLLREILPIDMWEHYRAVRLGDDEYWHVLRDMQIQIWNDESVPFELTTVPVQQRLMGVLVAQDRRDDLLTLIDYLDALPGGLQFEEVDGERQAVLPFRDDARIPRAAYVVG</sequence>
<dbReference type="AlphaFoldDB" id="A0A3A5HDJ1"/>
<feature type="domain" description="Glycosyltransferase 2-like" evidence="1">
    <location>
        <begin position="18"/>
        <end position="147"/>
    </location>
</feature>
<dbReference type="OrthoDB" id="2676521at2"/>
<organism evidence="2 3">
    <name type="scientific">Nocardioides cavernaquae</name>
    <dbReference type="NCBI Taxonomy" id="2321396"/>
    <lineage>
        <taxon>Bacteria</taxon>
        <taxon>Bacillati</taxon>
        <taxon>Actinomycetota</taxon>
        <taxon>Actinomycetes</taxon>
        <taxon>Propionibacteriales</taxon>
        <taxon>Nocardioidaceae</taxon>
        <taxon>Nocardioides</taxon>
    </lineage>
</organism>
<dbReference type="EMBL" id="QYRP01000002">
    <property type="protein sequence ID" value="RJS46094.1"/>
    <property type="molecule type" value="Genomic_DNA"/>
</dbReference>
<dbReference type="InterPro" id="IPR001173">
    <property type="entry name" value="Glyco_trans_2-like"/>
</dbReference>
<evidence type="ECO:0000313" key="2">
    <source>
        <dbReference type="EMBL" id="RJS46094.1"/>
    </source>
</evidence>
<gene>
    <name evidence="2" type="ORF">D4739_07605</name>
</gene>
<reference evidence="3" key="1">
    <citation type="submission" date="2018-09" db="EMBL/GenBank/DDBJ databases">
        <authorList>
            <person name="Zhu H."/>
        </authorList>
    </citation>
    <scope>NUCLEOTIDE SEQUENCE [LARGE SCALE GENOMIC DNA]</scope>
    <source>
        <strain evidence="3">K1W22B-1</strain>
    </source>
</reference>
<dbReference type="SUPFAM" id="SSF53448">
    <property type="entry name" value="Nucleotide-diphospho-sugar transferases"/>
    <property type="match status" value="1"/>
</dbReference>